<sequence>MFPTLLEIMADLLGSILGSMEKPPSVGTDERKKAKLQKALVEKQQEAEKKKLDTFREKIQKQIHEFIKDGAQQKLQLQPMEKVLRTIVHDVAEVAGLTSFSFGQEEEDRYVMLWKKEFAPSDEEVLAYRKGEKWDPEKAKEISKQKEIDERDEKLRLQNPSQQIPASNYRDKYKHLIGDEAAKDAAREMVSNTSYGIVPSTNKRDQRTIEQVLADTRAKKRQKLDDVVVAANNSSSTFEPEPENSSEDASS</sequence>
<dbReference type="CDD" id="cd02636">
    <property type="entry name" value="R3H_sperm-antigen"/>
    <property type="match status" value="1"/>
</dbReference>
<dbReference type="GO" id="GO:0003676">
    <property type="term" value="F:nucleic acid binding"/>
    <property type="evidence" value="ECO:0007669"/>
    <property type="project" value="UniProtKB-UniRule"/>
</dbReference>
<dbReference type="PANTHER" id="PTHR13498">
    <property type="entry name" value="SPERM ASSOCIATED ANTIGEN 7"/>
    <property type="match status" value="1"/>
</dbReference>
<dbReference type="Pfam" id="PF01424">
    <property type="entry name" value="R3H"/>
    <property type="match status" value="1"/>
</dbReference>
<gene>
    <name evidence="3" type="primary">ORF78082</name>
</gene>
<evidence type="ECO:0000256" key="1">
    <source>
        <dbReference type="SAM" id="MobiDB-lite"/>
    </source>
</evidence>
<dbReference type="SUPFAM" id="SSF82708">
    <property type="entry name" value="R3H domain"/>
    <property type="match status" value="1"/>
</dbReference>
<protein>
    <recommendedName>
        <fullName evidence="2">R3H domain-containing protein</fullName>
    </recommendedName>
</protein>
<dbReference type="PIRSF" id="PIRSF037943">
    <property type="entry name" value="Sperm-assoc_antigen_PAG7"/>
    <property type="match status" value="1"/>
</dbReference>
<organism evidence="3">
    <name type="scientific">Arion vulgaris</name>
    <dbReference type="NCBI Taxonomy" id="1028688"/>
    <lineage>
        <taxon>Eukaryota</taxon>
        <taxon>Metazoa</taxon>
        <taxon>Spiralia</taxon>
        <taxon>Lophotrochozoa</taxon>
        <taxon>Mollusca</taxon>
        <taxon>Gastropoda</taxon>
        <taxon>Heterobranchia</taxon>
        <taxon>Euthyneura</taxon>
        <taxon>Panpulmonata</taxon>
        <taxon>Eupulmonata</taxon>
        <taxon>Stylommatophora</taxon>
        <taxon>Helicina</taxon>
        <taxon>Arionoidea</taxon>
        <taxon>Arionidae</taxon>
        <taxon>Arion</taxon>
    </lineage>
</organism>
<feature type="domain" description="R3H" evidence="2">
    <location>
        <begin position="53"/>
        <end position="116"/>
    </location>
</feature>
<dbReference type="InterPro" id="IPR001374">
    <property type="entry name" value="R3H_dom"/>
</dbReference>
<feature type="compositionally biased region" description="Acidic residues" evidence="1">
    <location>
        <begin position="240"/>
        <end position="251"/>
    </location>
</feature>
<dbReference type="Gene3D" id="3.30.1370.50">
    <property type="entry name" value="R3H-like domain"/>
    <property type="match status" value="1"/>
</dbReference>
<feature type="region of interest" description="Disordered" evidence="1">
    <location>
        <begin position="220"/>
        <end position="251"/>
    </location>
</feature>
<accession>A0A0B6ZU61</accession>
<dbReference type="InterPro" id="IPR036867">
    <property type="entry name" value="R3H_dom_sf"/>
</dbReference>
<feature type="compositionally biased region" description="Basic and acidic residues" evidence="1">
    <location>
        <begin position="136"/>
        <end position="156"/>
    </location>
</feature>
<dbReference type="InterPro" id="IPR017330">
    <property type="entry name" value="SPAG7"/>
</dbReference>
<dbReference type="PROSITE" id="PS51061">
    <property type="entry name" value="R3H"/>
    <property type="match status" value="1"/>
</dbReference>
<dbReference type="SMART" id="SM00393">
    <property type="entry name" value="R3H"/>
    <property type="match status" value="1"/>
</dbReference>
<dbReference type="PANTHER" id="PTHR13498:SF3">
    <property type="entry name" value="SPERM-ASSOCIATED ANTIGEN 7"/>
    <property type="match status" value="1"/>
</dbReference>
<evidence type="ECO:0000313" key="3">
    <source>
        <dbReference type="EMBL" id="CEK71371.1"/>
    </source>
</evidence>
<proteinExistence type="predicted"/>
<name>A0A0B6ZU61_9EUPU</name>
<dbReference type="AlphaFoldDB" id="A0A0B6ZU61"/>
<reference evidence="3" key="1">
    <citation type="submission" date="2014-12" db="EMBL/GenBank/DDBJ databases">
        <title>Insight into the proteome of Arion vulgaris.</title>
        <authorList>
            <person name="Aradska J."/>
            <person name="Bulat T."/>
            <person name="Smidak R."/>
            <person name="Sarate P."/>
            <person name="Gangsoo J."/>
            <person name="Sialana F."/>
            <person name="Bilban M."/>
            <person name="Lubec G."/>
        </authorList>
    </citation>
    <scope>NUCLEOTIDE SEQUENCE</scope>
    <source>
        <tissue evidence="3">Skin</tissue>
    </source>
</reference>
<dbReference type="EMBL" id="HACG01024506">
    <property type="protein sequence ID" value="CEK71371.1"/>
    <property type="molecule type" value="Transcribed_RNA"/>
</dbReference>
<dbReference type="InterPro" id="IPR034068">
    <property type="entry name" value="R3H_sperm-antigen"/>
</dbReference>
<feature type="region of interest" description="Disordered" evidence="1">
    <location>
        <begin position="136"/>
        <end position="171"/>
    </location>
</feature>
<evidence type="ECO:0000259" key="2">
    <source>
        <dbReference type="PROSITE" id="PS51061"/>
    </source>
</evidence>